<sequence length="127" mass="13504">MTGTADTGTSATLDFNLDAKVFDMVSSSASVVDADAPTRFVYHETHGVLWGEYVGDTVSVGRFCGVRTGERIDISFVHRNRAGDLTTRGEASSIISRAEDGSFILTEDFVGPDGQAHVSVCREIAAA</sequence>
<evidence type="ECO:0000313" key="1">
    <source>
        <dbReference type="EMBL" id="ROR83765.1"/>
    </source>
</evidence>
<dbReference type="AlphaFoldDB" id="A0A3N2C8E2"/>
<gene>
    <name evidence="1" type="ORF">EDD42_3882</name>
</gene>
<dbReference type="Pfam" id="PF26421">
    <property type="entry name" value="Avidin_like"/>
    <property type="match status" value="1"/>
</dbReference>
<proteinExistence type="predicted"/>
<dbReference type="Proteomes" id="UP000266915">
    <property type="component" value="Unassembled WGS sequence"/>
</dbReference>
<dbReference type="RefSeq" id="WP_200811377.1">
    <property type="nucleotide sequence ID" value="NZ_FXAP01000002.1"/>
</dbReference>
<accession>A0A3N2C8E2</accession>
<reference evidence="1 2" key="1">
    <citation type="submission" date="2018-11" db="EMBL/GenBank/DDBJ databases">
        <title>Sequencing the genomes of 1000 actinobacteria strains.</title>
        <authorList>
            <person name="Klenk H.-P."/>
        </authorList>
    </citation>
    <scope>NUCLEOTIDE SEQUENCE [LARGE SCALE GENOMIC DNA]</scope>
    <source>
        <strain evidence="1 2">DSM 14012</strain>
    </source>
</reference>
<comment type="caution">
    <text evidence="1">The sequence shown here is derived from an EMBL/GenBank/DDBJ whole genome shotgun (WGS) entry which is preliminary data.</text>
</comment>
<protein>
    <submittedName>
        <fullName evidence="1">Uncharacterized protein</fullName>
    </submittedName>
</protein>
<evidence type="ECO:0000313" key="2">
    <source>
        <dbReference type="Proteomes" id="UP000266915"/>
    </source>
</evidence>
<keyword evidence="2" id="KW-1185">Reference proteome</keyword>
<dbReference type="InterPro" id="IPR058595">
    <property type="entry name" value="Avidin-like"/>
</dbReference>
<name>A0A3N2C8E2_9MICO</name>
<dbReference type="EMBL" id="RKHL01000001">
    <property type="protein sequence ID" value="ROR83765.1"/>
    <property type="molecule type" value="Genomic_DNA"/>
</dbReference>
<organism evidence="1 2">
    <name type="scientific">Plantibacter flavus</name>
    <dbReference type="NCBI Taxonomy" id="150123"/>
    <lineage>
        <taxon>Bacteria</taxon>
        <taxon>Bacillati</taxon>
        <taxon>Actinomycetota</taxon>
        <taxon>Actinomycetes</taxon>
        <taxon>Micrococcales</taxon>
        <taxon>Microbacteriaceae</taxon>
        <taxon>Plantibacter</taxon>
    </lineage>
</organism>